<dbReference type="InterPro" id="IPR011060">
    <property type="entry name" value="RibuloseP-bd_barrel"/>
</dbReference>
<feature type="non-terminal residue" evidence="6">
    <location>
        <position position="1"/>
    </location>
</feature>
<dbReference type="Proteomes" id="UP000286791">
    <property type="component" value="Unassembled WGS sequence"/>
</dbReference>
<dbReference type="AlphaFoldDB" id="A0A431FUG6"/>
<comment type="caution">
    <text evidence="6">The sequence shown here is derived from an EMBL/GenBank/DDBJ whole genome shotgun (WGS) entry which is preliminary data.</text>
</comment>
<dbReference type="Pfam" id="PF00977">
    <property type="entry name" value="His_biosynth"/>
    <property type="match status" value="1"/>
</dbReference>
<protein>
    <submittedName>
        <fullName evidence="6">Imidazole glycerol phosphate synthase subunit HisF</fullName>
    </submittedName>
</protein>
<dbReference type="SUPFAM" id="SSF51366">
    <property type="entry name" value="Ribulose-phoshate binding barrel"/>
    <property type="match status" value="1"/>
</dbReference>
<evidence type="ECO:0000313" key="7">
    <source>
        <dbReference type="Proteomes" id="UP000286791"/>
    </source>
</evidence>
<dbReference type="GO" id="GO:0000105">
    <property type="term" value="P:L-histidine biosynthetic process"/>
    <property type="evidence" value="ECO:0007669"/>
    <property type="project" value="UniProtKB-KW"/>
</dbReference>
<dbReference type="Gene3D" id="3.20.20.70">
    <property type="entry name" value="Aldolase class I"/>
    <property type="match status" value="1"/>
</dbReference>
<comment type="pathway">
    <text evidence="4">Amino-acid biosynthesis.</text>
</comment>
<reference evidence="6 7" key="1">
    <citation type="journal article" date="2019" name="Appl. Environ. Microbiol.">
        <title>Population genetics and characterization of Campylobacter jejuni isolates in western jackdaws and game birds in Finland.</title>
        <authorList>
            <person name="Kovanen S."/>
            <person name="Rossi M."/>
            <person name="Pohja-Mykra M."/>
            <person name="Nieminen T."/>
            <person name="Raunio-Saarnisto M."/>
            <person name="Sauvala M."/>
            <person name="Fredriksson-Ahomaa M."/>
            <person name="Hanninen M.L."/>
            <person name="Kivisto R."/>
        </authorList>
    </citation>
    <scope>NUCLEOTIDE SEQUENCE [LARGE SCALE GENOMIC DNA]</scope>
    <source>
        <strain evidence="6 7">CB304</strain>
    </source>
</reference>
<name>A0A431FUG6_CAMJU</name>
<keyword evidence="2 5" id="KW-0028">Amino-acid biosynthesis</keyword>
<evidence type="ECO:0000256" key="5">
    <source>
        <dbReference type="RuleBase" id="RU003657"/>
    </source>
</evidence>
<accession>A0A431FUG6</accession>
<evidence type="ECO:0000256" key="2">
    <source>
        <dbReference type="ARBA" id="ARBA00022605"/>
    </source>
</evidence>
<dbReference type="InterPro" id="IPR013785">
    <property type="entry name" value="Aldolase_TIM"/>
</dbReference>
<keyword evidence="3 5" id="KW-0368">Histidine biosynthesis</keyword>
<sequence length="49" mass="5383">GGAGKMEHFLEAFKLGIDGALAASVFHQKLIDIKELKIYLKNQGLSIRI</sequence>
<organism evidence="6 7">
    <name type="scientific">Campylobacter jejuni</name>
    <dbReference type="NCBI Taxonomy" id="197"/>
    <lineage>
        <taxon>Bacteria</taxon>
        <taxon>Pseudomonadati</taxon>
        <taxon>Campylobacterota</taxon>
        <taxon>Epsilonproteobacteria</taxon>
        <taxon>Campylobacterales</taxon>
        <taxon>Campylobacteraceae</taxon>
        <taxon>Campylobacter</taxon>
    </lineage>
</organism>
<dbReference type="EMBL" id="PRCE01000222">
    <property type="protein sequence ID" value="RTJ97220.1"/>
    <property type="molecule type" value="Genomic_DNA"/>
</dbReference>
<evidence type="ECO:0000313" key="6">
    <source>
        <dbReference type="EMBL" id="RTJ97220.1"/>
    </source>
</evidence>
<gene>
    <name evidence="6" type="ORF">C3H48_10335</name>
</gene>
<dbReference type="InterPro" id="IPR006062">
    <property type="entry name" value="His_biosynth"/>
</dbReference>
<evidence type="ECO:0000256" key="3">
    <source>
        <dbReference type="ARBA" id="ARBA00023102"/>
    </source>
</evidence>
<evidence type="ECO:0000256" key="1">
    <source>
        <dbReference type="ARBA" id="ARBA00009667"/>
    </source>
</evidence>
<dbReference type="RefSeq" id="WP_251821330.1">
    <property type="nucleotide sequence ID" value="NZ_PRCE01000222.1"/>
</dbReference>
<proteinExistence type="inferred from homology"/>
<comment type="similarity">
    <text evidence="1 5">Belongs to the HisA/HisF family.</text>
</comment>
<evidence type="ECO:0000256" key="4">
    <source>
        <dbReference type="ARBA" id="ARBA00029440"/>
    </source>
</evidence>